<feature type="binding site" evidence="7">
    <location>
        <position position="103"/>
    </location>
    <ligand>
        <name>Mg(2+)</name>
        <dbReference type="ChEBI" id="CHEBI:18420"/>
    </ligand>
</feature>
<keyword evidence="5" id="KW-0378">Hydrolase</keyword>
<dbReference type="InterPro" id="IPR050793">
    <property type="entry name" value="CMP-NeuNAc_synthase"/>
</dbReference>
<evidence type="ECO:0000256" key="7">
    <source>
        <dbReference type="PIRSR" id="PIRSR006118-2"/>
    </source>
</evidence>
<name>A0A1G5RXM0_PSEXY</name>
<dbReference type="PIRSF" id="PIRSF006118">
    <property type="entry name" value="KDO8-P_Ptase"/>
    <property type="match status" value="1"/>
</dbReference>
<dbReference type="Pfam" id="PF08282">
    <property type="entry name" value="Hydrolase_3"/>
    <property type="match status" value="1"/>
</dbReference>
<dbReference type="Proteomes" id="UP000199428">
    <property type="component" value="Unassembled WGS sequence"/>
</dbReference>
<dbReference type="GO" id="GO:0016788">
    <property type="term" value="F:hydrolase activity, acting on ester bonds"/>
    <property type="evidence" value="ECO:0007669"/>
    <property type="project" value="InterPro"/>
</dbReference>
<evidence type="ECO:0000256" key="5">
    <source>
        <dbReference type="ARBA" id="ARBA00022801"/>
    </source>
</evidence>
<dbReference type="RefSeq" id="WP_090162307.1">
    <property type="nucleotide sequence ID" value="NZ_FMWK01000006.1"/>
</dbReference>
<proteinExistence type="inferred from homology"/>
<evidence type="ECO:0000256" key="3">
    <source>
        <dbReference type="ARBA" id="ARBA00011881"/>
    </source>
</evidence>
<dbReference type="SFLD" id="SFLDS00003">
    <property type="entry name" value="Haloacid_Dehalogenase"/>
    <property type="match status" value="1"/>
</dbReference>
<dbReference type="SFLD" id="SFLDG01136">
    <property type="entry name" value="C1.6:_Phosphoserine_Phosphatas"/>
    <property type="match status" value="1"/>
</dbReference>
<evidence type="ECO:0000313" key="8">
    <source>
        <dbReference type="EMBL" id="SCZ78657.1"/>
    </source>
</evidence>
<dbReference type="InterPro" id="IPR023214">
    <property type="entry name" value="HAD_sf"/>
</dbReference>
<reference evidence="8 9" key="1">
    <citation type="submission" date="2016-10" db="EMBL/GenBank/DDBJ databases">
        <authorList>
            <person name="de Groot N.N."/>
        </authorList>
    </citation>
    <scope>NUCLEOTIDE SEQUENCE [LARGE SCALE GENOMIC DNA]</scope>
    <source>
        <strain evidence="8 9">DSM 10317</strain>
    </source>
</reference>
<dbReference type="FunFam" id="3.40.50.1000:FF:000029">
    <property type="entry name" value="3-deoxy-D-manno-octulosonate 8-phosphate phosphatase KdsC"/>
    <property type="match status" value="1"/>
</dbReference>
<evidence type="ECO:0000256" key="4">
    <source>
        <dbReference type="ARBA" id="ARBA00022723"/>
    </source>
</evidence>
<dbReference type="PANTHER" id="PTHR21485">
    <property type="entry name" value="HAD SUPERFAMILY MEMBERS CMAS AND KDSC"/>
    <property type="match status" value="1"/>
</dbReference>
<dbReference type="EMBL" id="FMWK01000006">
    <property type="protein sequence ID" value="SCZ78657.1"/>
    <property type="molecule type" value="Genomic_DNA"/>
</dbReference>
<evidence type="ECO:0000256" key="2">
    <source>
        <dbReference type="ARBA" id="ARBA00005893"/>
    </source>
</evidence>
<dbReference type="NCBIfam" id="TIGR01670">
    <property type="entry name" value="KdsC-phosphatas"/>
    <property type="match status" value="1"/>
</dbReference>
<dbReference type="InterPro" id="IPR036412">
    <property type="entry name" value="HAD-like_sf"/>
</dbReference>
<dbReference type="CDD" id="cd01630">
    <property type="entry name" value="HAD_KDO-like"/>
    <property type="match status" value="1"/>
</dbReference>
<feature type="binding site" evidence="7">
    <location>
        <position position="12"/>
    </location>
    <ligand>
        <name>substrate</name>
    </ligand>
</feature>
<dbReference type="SFLD" id="SFLDG01138">
    <property type="entry name" value="C1.6.2:_Deoxy-d-mannose-octulo"/>
    <property type="match status" value="1"/>
</dbReference>
<dbReference type="SUPFAM" id="SSF56784">
    <property type="entry name" value="HAD-like"/>
    <property type="match status" value="1"/>
</dbReference>
<keyword evidence="4 7" id="KW-0479">Metal-binding</keyword>
<gene>
    <name evidence="8" type="ORF">SAMN02910350_01382</name>
</gene>
<dbReference type="GO" id="GO:0008781">
    <property type="term" value="F:N-acylneuraminate cytidylyltransferase activity"/>
    <property type="evidence" value="ECO:0007669"/>
    <property type="project" value="TreeGrafter"/>
</dbReference>
<accession>A0A1G5RXM0</accession>
<sequence length="170" mass="18776">MSKIRLIIIDVDGTLTDAGIYYDENGNELKKFCTKDAAGLFVAKKLGVKTMILTGRECAATTRRMTELKVDYLFQNVKDKASYLKEFLADNGISKEEVMYIGDDLNDLPPMALAGYIGCPADSCIEIKERANYVSTVAGGHGAVRDVLEHYFRETGEWEAATKEVYGIGV</sequence>
<comment type="cofactor">
    <cofactor evidence="1 7">
        <name>Mg(2+)</name>
        <dbReference type="ChEBI" id="CHEBI:18420"/>
    </cofactor>
</comment>
<evidence type="ECO:0000313" key="9">
    <source>
        <dbReference type="Proteomes" id="UP000199428"/>
    </source>
</evidence>
<feature type="binding site" evidence="7">
    <location>
        <position position="10"/>
    </location>
    <ligand>
        <name>Mg(2+)</name>
        <dbReference type="ChEBI" id="CHEBI:18420"/>
    </ligand>
</feature>
<dbReference type="GO" id="GO:0046872">
    <property type="term" value="F:metal ion binding"/>
    <property type="evidence" value="ECO:0007669"/>
    <property type="project" value="UniProtKB-KW"/>
</dbReference>
<comment type="subunit">
    <text evidence="3">Homotetramer.</text>
</comment>
<evidence type="ECO:0000256" key="1">
    <source>
        <dbReference type="ARBA" id="ARBA00001946"/>
    </source>
</evidence>
<dbReference type="Gene3D" id="3.40.50.1000">
    <property type="entry name" value="HAD superfamily/HAD-like"/>
    <property type="match status" value="1"/>
</dbReference>
<dbReference type="PANTHER" id="PTHR21485:SF3">
    <property type="entry name" value="N-ACYLNEURAMINATE CYTIDYLYLTRANSFERASE"/>
    <property type="match status" value="1"/>
</dbReference>
<keyword evidence="6 7" id="KW-0460">Magnesium</keyword>
<dbReference type="InterPro" id="IPR010023">
    <property type="entry name" value="KdsC_fam"/>
</dbReference>
<comment type="similarity">
    <text evidence="2">Belongs to the KdsC family.</text>
</comment>
<evidence type="ECO:0000256" key="6">
    <source>
        <dbReference type="ARBA" id="ARBA00022842"/>
    </source>
</evidence>
<organism evidence="8 9">
    <name type="scientific">Pseudobutyrivibrio xylanivorans</name>
    <dbReference type="NCBI Taxonomy" id="185007"/>
    <lineage>
        <taxon>Bacteria</taxon>
        <taxon>Bacillati</taxon>
        <taxon>Bacillota</taxon>
        <taxon>Clostridia</taxon>
        <taxon>Lachnospirales</taxon>
        <taxon>Lachnospiraceae</taxon>
        <taxon>Pseudobutyrivibrio</taxon>
    </lineage>
</organism>
<dbReference type="AlphaFoldDB" id="A0A1G5RXM0"/>
<protein>
    <submittedName>
        <fullName evidence="8">3-deoxy-D-manno-octulosonate 8-phosphate phosphatase (KDO 8-P phosphatase)</fullName>
    </submittedName>
</protein>